<dbReference type="NCBIfam" id="NF041255">
    <property type="entry name" value="mycofact_MftM"/>
    <property type="match status" value="1"/>
</dbReference>
<feature type="domain" description="Methyltransferase type 11" evidence="2">
    <location>
        <begin position="149"/>
        <end position="241"/>
    </location>
</feature>
<feature type="region of interest" description="Disordered" evidence="1">
    <location>
        <begin position="1"/>
        <end position="29"/>
    </location>
</feature>
<reference evidence="3 4" key="1">
    <citation type="submission" date="2019-02" db="EMBL/GenBank/DDBJ databases">
        <authorList>
            <consortium name="Pathogen Informatics"/>
        </authorList>
    </citation>
    <scope>NUCLEOTIDE SEQUENCE [LARGE SCALE GENOMIC DNA]</scope>
    <source>
        <strain evidence="3 4">3012STDY6756503</strain>
    </source>
</reference>
<dbReference type="AlphaFoldDB" id="A0ABD7V7Y0"/>
<protein>
    <submittedName>
        <fullName evidence="3">Methyltransferase domain</fullName>
    </submittedName>
</protein>
<name>A0ABD7V7Y0_9ACTN</name>
<sequence>MTATDLTSSHAPAAMAPLSPTPEPRRRRRRRNPVVLRFPFVPSGFTRCGLLSWRRVAGVVQIVHPFDEQTVSDATVVDGLVGLVEAGVLSGQEQFESAAVDIIRGSAGTSADAWAAFYDNSLRELRSGTSAFAPVHHRARSLVAGDSLLEVGSCFGFFALACARDGLRVSACDISEGAVSLLSRASRRLGLPVEARVGDATRLPHDANSVDTVSLIHLLEHLDEPAALTAITEALRVARRRVVVAVPFEEIPSPHFGHRLRLTEDDLRRWAERVTHGGAEVFTDHGGWLVLTPA</sequence>
<dbReference type="InterPro" id="IPR013216">
    <property type="entry name" value="Methyltransf_11"/>
</dbReference>
<dbReference type="Proteomes" id="UP000360750">
    <property type="component" value="Unassembled WGS sequence"/>
</dbReference>
<feature type="compositionally biased region" description="Polar residues" evidence="1">
    <location>
        <begin position="1"/>
        <end position="10"/>
    </location>
</feature>
<proteinExistence type="predicted"/>
<dbReference type="InterPro" id="IPR029063">
    <property type="entry name" value="SAM-dependent_MTases_sf"/>
</dbReference>
<dbReference type="GeneID" id="60752097"/>
<gene>
    <name evidence="3" type="ORF">NCTC8139_04128</name>
</gene>
<keyword evidence="3" id="KW-0489">Methyltransferase</keyword>
<evidence type="ECO:0000313" key="3">
    <source>
        <dbReference type="EMBL" id="VFA90543.1"/>
    </source>
</evidence>
<evidence type="ECO:0000313" key="4">
    <source>
        <dbReference type="Proteomes" id="UP000360750"/>
    </source>
</evidence>
<dbReference type="CDD" id="cd02440">
    <property type="entry name" value="AdoMet_MTases"/>
    <property type="match status" value="1"/>
</dbReference>
<keyword evidence="3" id="KW-0808">Transferase</keyword>
<evidence type="ECO:0000259" key="2">
    <source>
        <dbReference type="Pfam" id="PF08241"/>
    </source>
</evidence>
<accession>A0ABD7V7Y0</accession>
<organism evidence="3 4">
    <name type="scientific">Gordonia paraffinivorans</name>
    <dbReference type="NCBI Taxonomy" id="175628"/>
    <lineage>
        <taxon>Bacteria</taxon>
        <taxon>Bacillati</taxon>
        <taxon>Actinomycetota</taxon>
        <taxon>Actinomycetes</taxon>
        <taxon>Mycobacteriales</taxon>
        <taxon>Gordoniaceae</taxon>
        <taxon>Gordonia</taxon>
    </lineage>
</organism>
<comment type="caution">
    <text evidence="3">The sequence shown here is derived from an EMBL/GenBank/DDBJ whole genome shotgun (WGS) entry which is preliminary data.</text>
</comment>
<dbReference type="GO" id="GO:0008168">
    <property type="term" value="F:methyltransferase activity"/>
    <property type="evidence" value="ECO:0007669"/>
    <property type="project" value="UniProtKB-KW"/>
</dbReference>
<dbReference type="RefSeq" id="WP_131735318.1">
    <property type="nucleotide sequence ID" value="NZ_CAACYD010000007.1"/>
</dbReference>
<evidence type="ECO:0000256" key="1">
    <source>
        <dbReference type="SAM" id="MobiDB-lite"/>
    </source>
</evidence>
<dbReference type="Gene3D" id="3.40.50.150">
    <property type="entry name" value="Vaccinia Virus protein VP39"/>
    <property type="match status" value="1"/>
</dbReference>
<dbReference type="Pfam" id="PF08241">
    <property type="entry name" value="Methyltransf_11"/>
    <property type="match status" value="1"/>
</dbReference>
<dbReference type="SUPFAM" id="SSF53335">
    <property type="entry name" value="S-adenosyl-L-methionine-dependent methyltransferases"/>
    <property type="match status" value="1"/>
</dbReference>
<dbReference type="EMBL" id="CAACYD010000007">
    <property type="protein sequence ID" value="VFA90543.1"/>
    <property type="molecule type" value="Genomic_DNA"/>
</dbReference>
<dbReference type="GO" id="GO:0032259">
    <property type="term" value="P:methylation"/>
    <property type="evidence" value="ECO:0007669"/>
    <property type="project" value="UniProtKB-KW"/>
</dbReference>